<reference evidence="2 3" key="1">
    <citation type="submission" date="2020-07" db="EMBL/GenBank/DDBJ databases">
        <title>Comparative genomics of pyrophilous fungi reveals a link between fire events and developmental genes.</title>
        <authorList>
            <consortium name="DOE Joint Genome Institute"/>
            <person name="Steindorff A.S."/>
            <person name="Carver A."/>
            <person name="Calhoun S."/>
            <person name="Stillman K."/>
            <person name="Liu H."/>
            <person name="Lipzen A."/>
            <person name="Pangilinan J."/>
            <person name="Labutti K."/>
            <person name="Bruns T.D."/>
            <person name="Grigoriev I.V."/>
        </authorList>
    </citation>
    <scope>NUCLEOTIDE SEQUENCE [LARGE SCALE GENOMIC DNA]</scope>
    <source>
        <strain evidence="2 3">CBS 144469</strain>
    </source>
</reference>
<evidence type="ECO:0000313" key="3">
    <source>
        <dbReference type="Proteomes" id="UP000521943"/>
    </source>
</evidence>
<feature type="region of interest" description="Disordered" evidence="1">
    <location>
        <begin position="104"/>
        <end position="123"/>
    </location>
</feature>
<dbReference type="AlphaFoldDB" id="A0A8H6I001"/>
<comment type="caution">
    <text evidence="2">The sequence shown here is derived from an EMBL/GenBank/DDBJ whole genome shotgun (WGS) entry which is preliminary data.</text>
</comment>
<evidence type="ECO:0000313" key="2">
    <source>
        <dbReference type="EMBL" id="KAF6756101.1"/>
    </source>
</evidence>
<protein>
    <submittedName>
        <fullName evidence="2">Uncharacterized protein</fullName>
    </submittedName>
</protein>
<evidence type="ECO:0000256" key="1">
    <source>
        <dbReference type="SAM" id="MobiDB-lite"/>
    </source>
</evidence>
<accession>A0A8H6I001</accession>
<gene>
    <name evidence="2" type="ORF">DFP72DRAFT_894619</name>
</gene>
<proteinExistence type="predicted"/>
<sequence>MIASIFKGPRHPNAAAATPLAQVLHPSTSGSASTSLAPNALAPGGKSASTTSLPLPGVGTGAGVGTGGVELEASGVGGGVGGAAGGCSLSGAPLGLSQEESVGMLSGLPASSPPSRPSGPTTARNFGIIISRLVRVLGRSKVHSTSSVTNTGPPGISHRALEKQNKTGGGGRDGSVAANVENRGCLSWGGRSGGFYLWLANGGNRCRCR</sequence>
<feature type="region of interest" description="Disordered" evidence="1">
    <location>
        <begin position="144"/>
        <end position="175"/>
    </location>
</feature>
<name>A0A8H6I001_9AGAR</name>
<feature type="compositionally biased region" description="Polar residues" evidence="1">
    <location>
        <begin position="25"/>
        <end position="37"/>
    </location>
</feature>
<dbReference type="Proteomes" id="UP000521943">
    <property type="component" value="Unassembled WGS sequence"/>
</dbReference>
<feature type="region of interest" description="Disordered" evidence="1">
    <location>
        <begin position="25"/>
        <end position="54"/>
    </location>
</feature>
<dbReference type="EMBL" id="JACGCI010000027">
    <property type="protein sequence ID" value="KAF6756101.1"/>
    <property type="molecule type" value="Genomic_DNA"/>
</dbReference>
<dbReference type="OrthoDB" id="3115230at2759"/>
<organism evidence="2 3">
    <name type="scientific">Ephemerocybe angulata</name>
    <dbReference type="NCBI Taxonomy" id="980116"/>
    <lineage>
        <taxon>Eukaryota</taxon>
        <taxon>Fungi</taxon>
        <taxon>Dikarya</taxon>
        <taxon>Basidiomycota</taxon>
        <taxon>Agaricomycotina</taxon>
        <taxon>Agaricomycetes</taxon>
        <taxon>Agaricomycetidae</taxon>
        <taxon>Agaricales</taxon>
        <taxon>Agaricineae</taxon>
        <taxon>Psathyrellaceae</taxon>
        <taxon>Ephemerocybe</taxon>
    </lineage>
</organism>
<keyword evidence="3" id="KW-1185">Reference proteome</keyword>